<comment type="caution">
    <text evidence="2">The sequence shown here is derived from an EMBL/GenBank/DDBJ whole genome shotgun (WGS) entry which is preliminary data.</text>
</comment>
<accession>A0A9Q4ZKJ0</accession>
<reference evidence="2" key="1">
    <citation type="journal article" date="2020" name="Environ. Microbiol.">
        <title>The novel and transferable erm(51) gene confers Macrolides, Lincosamides, and Streptogramins B (MLSB) resistance to clonal Rhodococcus equi in the environment.</title>
        <authorList>
            <person name="Huber L."/>
            <person name="Giguere S."/>
            <person name="Slovis N.M."/>
            <person name="Alvarez-Narvaez S."/>
            <person name="Hart K.A."/>
            <person name="Greiter M."/>
            <person name="Morris E.R.A."/>
            <person name="Cohen N.D."/>
        </authorList>
    </citation>
    <scope>NUCLEOTIDE SEQUENCE</scope>
    <source>
        <strain evidence="2">Lh_116_1</strain>
    </source>
</reference>
<gene>
    <name evidence="2" type="ORF">GS882_09080</name>
</gene>
<evidence type="ECO:0000313" key="3">
    <source>
        <dbReference type="Proteomes" id="UP000603463"/>
    </source>
</evidence>
<name>A0A9Q4ZKJ0_RHOHA</name>
<dbReference type="RefSeq" id="WP_205914937.1">
    <property type="nucleotide sequence ID" value="NZ_JAJNNF010000020.1"/>
</dbReference>
<dbReference type="EMBL" id="WVBC01000030">
    <property type="protein sequence ID" value="NKT78251.1"/>
    <property type="molecule type" value="Genomic_DNA"/>
</dbReference>
<organism evidence="2 3">
    <name type="scientific">Rhodococcus hoagii</name>
    <name type="common">Corynebacterium equii</name>
    <dbReference type="NCBI Taxonomy" id="43767"/>
    <lineage>
        <taxon>Bacteria</taxon>
        <taxon>Bacillati</taxon>
        <taxon>Actinomycetota</taxon>
        <taxon>Actinomycetes</taxon>
        <taxon>Mycobacteriales</taxon>
        <taxon>Nocardiaceae</taxon>
        <taxon>Prescottella</taxon>
    </lineage>
</organism>
<dbReference type="AlphaFoldDB" id="A0A9Q4ZKJ0"/>
<protein>
    <submittedName>
        <fullName evidence="2">Uncharacterized protein</fullName>
    </submittedName>
</protein>
<dbReference type="Proteomes" id="UP000603463">
    <property type="component" value="Unassembled WGS sequence"/>
</dbReference>
<sequence>MLIEHLPDEWSYEAENLAMFLDRFDYFLRSEYASWITDPDDPEVKAERALRKRQGIKPPPQPLIPPVAWRPQSIADFRRQVFEAAVELHAAPAKPGRGKKLGSRDLAALLSGG</sequence>
<feature type="region of interest" description="Disordered" evidence="1">
    <location>
        <begin position="93"/>
        <end position="113"/>
    </location>
</feature>
<evidence type="ECO:0000313" key="2">
    <source>
        <dbReference type="EMBL" id="NKT78251.1"/>
    </source>
</evidence>
<evidence type="ECO:0000256" key="1">
    <source>
        <dbReference type="SAM" id="MobiDB-lite"/>
    </source>
</evidence>
<proteinExistence type="predicted"/>